<sequence length="950" mass="100474">MSGGGFRVSISSSMREVIQNIKEVTGDHTEEEIYAMLKDCAMDPNETVQKLLMQDPFHEVRRKRDKRKEHLSNRDSAEPRWRPGMQGQGSRGGRVNYSSRHTSHDTGGGRNSAPAKENGISQISEKGIAQPTSQEMKNKETTAIASSITVMADGPAVTTTGNTSVVHTSHSTVASDVIHADLSASTDANKLGNSPSPSIDANKNPSIAFGTGDTCGRPTPGSSNCSASVTPASSSGGYFSASDPVLVPSHDSRISHAVGTIKREVGSQRTPVENNEITHAESRSAAVAASETGSSFLQGKMPGKSPGVGKNHLVESSQPSPSLTHAGSSVNRPSSNYNTRLQQVIGPQKVIAHVLELGTKVGPAFKSSNDLMGPGMEWKPKSTNPNLVQSSGAAVTSEIPSVSAESVTQTQPVSGDLDSEEANPKPQKKLEGLHSRARRHVIIPNHIHVPEAERTGLNFGSFTTGFGVSLIDAYDPESDKTSTPQSETSQGIEETVEEHSSSNQNVLATAEEGDYPDHPESPPHVSENISSGEGDISSSSAPEYDSKQEIALPPGGHQYSTVHTSPNYSFGFVPPILGSQLAPFESSESQARDVTRLPSFVVQPQFDPASYYAQFYRSGSDSDGRISPFQSPGVVPKYNGNVAVLSPQTSQSPQEGGNSLVLSTAGATPLVTQSAGVMQSSIAVTQQPVPVFRQPGVHIPHYPPNYIPYGHYFSPFYVPPPAIHQFLANGAFPHQPQAGGVYPAPPNAAAAGVKYSLPQYKPGTNTGNSAHMGMPGGYGPYGSSPAGYNPSSAAAAGNSTANEEIAASQFKENSVYITGQQELLDRGGTAVRIVMLSVGIGRCDIRGVVVLVECARGRGVWVTGWSRHFWLAGKFFLQPPPQSQHVAFTPTQGGHGPIAGIYHPAQAVTATVHPLLQQSQTMAGAVDMVGPTGSVYQQPQHAQINWPNNY</sequence>
<comment type="caution">
    <text evidence="3">The sequence shown here is derived from an EMBL/GenBank/DDBJ whole genome shotgun (WGS) entry which is preliminary data.</text>
</comment>
<evidence type="ECO:0000313" key="3">
    <source>
        <dbReference type="EMBL" id="RVX08182.1"/>
    </source>
</evidence>
<feature type="region of interest" description="Disordered" evidence="1">
    <location>
        <begin position="52"/>
        <end position="117"/>
    </location>
</feature>
<evidence type="ECO:0000313" key="4">
    <source>
        <dbReference type="Proteomes" id="UP000288805"/>
    </source>
</evidence>
<feature type="region of interest" description="Disordered" evidence="1">
    <location>
        <begin position="473"/>
        <end position="548"/>
    </location>
</feature>
<evidence type="ECO:0000256" key="1">
    <source>
        <dbReference type="SAM" id="MobiDB-lite"/>
    </source>
</evidence>
<feature type="domain" description="GBF-interacting protein 1 N-terminal" evidence="2">
    <location>
        <begin position="10"/>
        <end position="69"/>
    </location>
</feature>
<feature type="region of interest" description="Disordered" evidence="1">
    <location>
        <begin position="209"/>
        <end position="236"/>
    </location>
</feature>
<feature type="compositionally biased region" description="Polar residues" evidence="1">
    <location>
        <begin position="481"/>
        <end position="492"/>
    </location>
</feature>
<feature type="region of interest" description="Disordered" evidence="1">
    <location>
        <begin position="265"/>
        <end position="336"/>
    </location>
</feature>
<dbReference type="Proteomes" id="UP000288805">
    <property type="component" value="Unassembled WGS sequence"/>
</dbReference>
<dbReference type="AlphaFoldDB" id="A0A438JGW5"/>
<dbReference type="InterPro" id="IPR009719">
    <property type="entry name" value="GIP1_N"/>
</dbReference>
<accession>A0A438JGW5</accession>
<evidence type="ECO:0000259" key="2">
    <source>
        <dbReference type="Pfam" id="PF06972"/>
    </source>
</evidence>
<dbReference type="InterPro" id="IPR009060">
    <property type="entry name" value="UBA-like_sf"/>
</dbReference>
<feature type="compositionally biased region" description="Polar residues" evidence="1">
    <location>
        <begin position="220"/>
        <end position="236"/>
    </location>
</feature>
<protein>
    <submittedName>
        <fullName evidence="3">GBF-interacting protein 1</fullName>
    </submittedName>
</protein>
<organism evidence="3 4">
    <name type="scientific">Vitis vinifera</name>
    <name type="common">Grape</name>
    <dbReference type="NCBI Taxonomy" id="29760"/>
    <lineage>
        <taxon>Eukaryota</taxon>
        <taxon>Viridiplantae</taxon>
        <taxon>Streptophyta</taxon>
        <taxon>Embryophyta</taxon>
        <taxon>Tracheophyta</taxon>
        <taxon>Spermatophyta</taxon>
        <taxon>Magnoliopsida</taxon>
        <taxon>eudicotyledons</taxon>
        <taxon>Gunneridae</taxon>
        <taxon>Pentapetalae</taxon>
        <taxon>rosids</taxon>
        <taxon>Vitales</taxon>
        <taxon>Vitaceae</taxon>
        <taxon>Viteae</taxon>
        <taxon>Vitis</taxon>
    </lineage>
</organism>
<dbReference type="Pfam" id="PF06972">
    <property type="entry name" value="GIP1_N"/>
    <property type="match status" value="1"/>
</dbReference>
<name>A0A438JGW5_VITVI</name>
<gene>
    <name evidence="3" type="primary">GIP1_1</name>
    <name evidence="3" type="ORF">CK203_017765</name>
</gene>
<dbReference type="EMBL" id="QGNW01000042">
    <property type="protein sequence ID" value="RVX08182.1"/>
    <property type="molecule type" value="Genomic_DNA"/>
</dbReference>
<dbReference type="PANTHER" id="PTHR46775">
    <property type="entry name" value="FLOCCULATION PROTEIN (DUF1296)"/>
    <property type="match status" value="1"/>
</dbReference>
<feature type="compositionally biased region" description="Polar residues" evidence="1">
    <location>
        <begin position="314"/>
        <end position="336"/>
    </location>
</feature>
<feature type="compositionally biased region" description="Basic and acidic residues" evidence="1">
    <location>
        <begin position="68"/>
        <end position="81"/>
    </location>
</feature>
<feature type="compositionally biased region" description="Polar residues" evidence="1">
    <location>
        <begin position="381"/>
        <end position="413"/>
    </location>
</feature>
<dbReference type="PANTHER" id="PTHR46775:SF1">
    <property type="entry name" value="FLOCCULATION PROTEIN (DUF1296)"/>
    <property type="match status" value="1"/>
</dbReference>
<dbReference type="InterPro" id="IPR044277">
    <property type="entry name" value="GIP1"/>
</dbReference>
<feature type="compositionally biased region" description="Low complexity" evidence="1">
    <location>
        <begin position="526"/>
        <end position="540"/>
    </location>
</feature>
<reference evidence="3 4" key="1">
    <citation type="journal article" date="2018" name="PLoS Genet.">
        <title>Population sequencing reveals clonal diversity and ancestral inbreeding in the grapevine cultivar Chardonnay.</title>
        <authorList>
            <person name="Roach M.J."/>
            <person name="Johnson D.L."/>
            <person name="Bohlmann J."/>
            <person name="van Vuuren H.J."/>
            <person name="Jones S.J."/>
            <person name="Pretorius I.S."/>
            <person name="Schmidt S.A."/>
            <person name="Borneman A.R."/>
        </authorList>
    </citation>
    <scope>NUCLEOTIDE SEQUENCE [LARGE SCALE GENOMIC DNA]</scope>
    <source>
        <strain evidence="4">cv. Chardonnay</strain>
        <tissue evidence="3">Leaf</tissue>
    </source>
</reference>
<dbReference type="SUPFAM" id="SSF46934">
    <property type="entry name" value="UBA-like"/>
    <property type="match status" value="1"/>
</dbReference>
<proteinExistence type="predicted"/>
<feature type="region of interest" description="Disordered" evidence="1">
    <location>
        <begin position="372"/>
        <end position="435"/>
    </location>
</feature>